<protein>
    <submittedName>
        <fullName evidence="1">Uncharacterized protein</fullName>
    </submittedName>
</protein>
<accession>A0A9X3ECQ6</accession>
<proteinExistence type="predicted"/>
<gene>
    <name evidence="1" type="ORF">OUO13_03505</name>
</gene>
<dbReference type="Proteomes" id="UP001150830">
    <property type="component" value="Unassembled WGS sequence"/>
</dbReference>
<dbReference type="EMBL" id="JAPNOA010000016">
    <property type="protein sequence ID" value="MCY0964240.1"/>
    <property type="molecule type" value="Genomic_DNA"/>
</dbReference>
<evidence type="ECO:0000313" key="2">
    <source>
        <dbReference type="Proteomes" id="UP001150830"/>
    </source>
</evidence>
<comment type="caution">
    <text evidence="1">The sequence shown here is derived from an EMBL/GenBank/DDBJ whole genome shotgun (WGS) entry which is preliminary data.</text>
</comment>
<dbReference type="RefSeq" id="WP_283172458.1">
    <property type="nucleotide sequence ID" value="NZ_JAPNOA010000016.1"/>
</dbReference>
<sequence>MVEFSRTSIALLQKIKRLAKDEQGCVIHYDSATLENDLRLLVKSGVSEELLQLIEEFLPTQEPAAAPVANRTYRGATVMMDDRERIGPSTRVYRGRIVNG</sequence>
<keyword evidence="2" id="KW-1185">Reference proteome</keyword>
<dbReference type="AlphaFoldDB" id="A0A9X3ECQ6"/>
<evidence type="ECO:0000313" key="1">
    <source>
        <dbReference type="EMBL" id="MCY0964240.1"/>
    </source>
</evidence>
<organism evidence="1 2">
    <name type="scientific">Parathalassolituus penaei</name>
    <dbReference type="NCBI Taxonomy" id="2997323"/>
    <lineage>
        <taxon>Bacteria</taxon>
        <taxon>Pseudomonadati</taxon>
        <taxon>Pseudomonadota</taxon>
        <taxon>Gammaproteobacteria</taxon>
        <taxon>Oceanospirillales</taxon>
        <taxon>Oceanospirillaceae</taxon>
        <taxon>Parathalassolituus</taxon>
    </lineage>
</organism>
<name>A0A9X3ECQ6_9GAMM</name>
<reference evidence="1" key="1">
    <citation type="submission" date="2022-11" db="EMBL/GenBank/DDBJ databases">
        <title>Parathalassolutuus dongxingensis gen. nov., sp. nov., a novel member of family Oceanospirillaceae isolated from a coastal shrimp pond in Guangxi, China.</title>
        <authorList>
            <person name="Chen H."/>
        </authorList>
    </citation>
    <scope>NUCLEOTIDE SEQUENCE</scope>
    <source>
        <strain evidence="1">G-43</strain>
    </source>
</reference>